<evidence type="ECO:0000313" key="1">
    <source>
        <dbReference type="EMBL" id="SVD16895.1"/>
    </source>
</evidence>
<gene>
    <name evidence="1" type="ORF">METZ01_LOCUS369749</name>
</gene>
<feature type="non-terminal residue" evidence="1">
    <location>
        <position position="1"/>
    </location>
</feature>
<proteinExistence type="predicted"/>
<organism evidence="1">
    <name type="scientific">marine metagenome</name>
    <dbReference type="NCBI Taxonomy" id="408172"/>
    <lineage>
        <taxon>unclassified sequences</taxon>
        <taxon>metagenomes</taxon>
        <taxon>ecological metagenomes</taxon>
    </lineage>
</organism>
<protein>
    <submittedName>
        <fullName evidence="1">Uncharacterized protein</fullName>
    </submittedName>
</protein>
<dbReference type="EMBL" id="UINC01133771">
    <property type="protein sequence ID" value="SVD16895.1"/>
    <property type="molecule type" value="Genomic_DNA"/>
</dbReference>
<name>A0A382T554_9ZZZZ</name>
<feature type="non-terminal residue" evidence="1">
    <location>
        <position position="42"/>
    </location>
</feature>
<reference evidence="1" key="1">
    <citation type="submission" date="2018-05" db="EMBL/GenBank/DDBJ databases">
        <authorList>
            <person name="Lanie J.A."/>
            <person name="Ng W.-L."/>
            <person name="Kazmierczak K.M."/>
            <person name="Andrzejewski T.M."/>
            <person name="Davidsen T.M."/>
            <person name="Wayne K.J."/>
            <person name="Tettelin H."/>
            <person name="Glass J.I."/>
            <person name="Rusch D."/>
            <person name="Podicherti R."/>
            <person name="Tsui H.-C.T."/>
            <person name="Winkler M.E."/>
        </authorList>
    </citation>
    <scope>NUCLEOTIDE SEQUENCE</scope>
</reference>
<sequence length="42" mass="4510">VIINPQVSYFKAPIFLAQGALGLSIVFARGRENIGTRGLPQP</sequence>
<accession>A0A382T554</accession>
<dbReference type="AlphaFoldDB" id="A0A382T554"/>